<keyword evidence="4" id="KW-1133">Transmembrane helix</keyword>
<sequence>MTKEEQDQSPSSQIDPESLEKKDSTTISQEKGVTIQEIHVPEGGRQGWMTVAAVFFFNCATWAANSAYAAYLAHYLQYDTFKGASKLDYSAIGGIAFGCGLFLSPLFKLLIRATSVRKTIFLGGVCQFVGIMLAAFSTKLWEIYLTQGVLIGFGLAAVTMPAMTIIPQWFRKKRSLAVAIAATGSGIGGVIFNLGIQAIIKNISLRWALIIQAIMCATCVTLGLCLLRTRYDEIKTSARVWDSSMLRHKIFWMFGLYIALTMLGYVVLMYNLADFTISLGYSAHQGSIVSCMISVGIVFGRPIVGRLSDRFGTVTTSIFAHMIVGILCLAMWIPARNLATAIAFALLQGGMMGSIWVVLAPMATRLVGLRKLEVALCMMWIGIGAFGIVSPVIGIELRSSPKPGVTTDPTIYKYASVWCGCVYLGSAIVLWLIRAYLITRDREAEKQSSHEDNDELSIPVGWDQLVSNLFSVSKTRKV</sequence>
<dbReference type="Gene3D" id="1.20.1250.20">
    <property type="entry name" value="MFS general substrate transporter like domains"/>
    <property type="match status" value="2"/>
</dbReference>
<feature type="transmembrane region" description="Helical" evidence="4">
    <location>
        <begin position="48"/>
        <end position="69"/>
    </location>
</feature>
<feature type="transmembrane region" description="Helical" evidence="4">
    <location>
        <begin position="311"/>
        <end position="333"/>
    </location>
</feature>
<evidence type="ECO:0000256" key="1">
    <source>
        <dbReference type="ARBA" id="ARBA00004141"/>
    </source>
</evidence>
<feature type="transmembrane region" description="Helical" evidence="4">
    <location>
        <begin position="372"/>
        <end position="395"/>
    </location>
</feature>
<dbReference type="VEuPathDB" id="FungiDB:BON22_1989"/>
<feature type="transmembrane region" description="Helical" evidence="4">
    <location>
        <begin position="250"/>
        <end position="273"/>
    </location>
</feature>
<feature type="transmembrane region" description="Helical" evidence="4">
    <location>
        <begin position="206"/>
        <end position="229"/>
    </location>
</feature>
<comment type="similarity">
    <text evidence="2">Belongs to the major facilitator superfamily. Monocarboxylate porter (TC 2.A.1.13) family.</text>
</comment>
<comment type="caution">
    <text evidence="5">The sequence shown here is derived from an EMBL/GenBank/DDBJ whole genome shotgun (WGS) entry which is preliminary data.</text>
</comment>
<feature type="region of interest" description="Disordered" evidence="3">
    <location>
        <begin position="1"/>
        <end position="27"/>
    </location>
</feature>
<accession>A0A1V2L8N6</accession>
<feature type="transmembrane region" description="Helical" evidence="4">
    <location>
        <begin position="119"/>
        <end position="137"/>
    </location>
</feature>
<evidence type="ECO:0000256" key="2">
    <source>
        <dbReference type="ARBA" id="ARBA00006727"/>
    </source>
</evidence>
<dbReference type="SUPFAM" id="SSF103473">
    <property type="entry name" value="MFS general substrate transporter"/>
    <property type="match status" value="1"/>
</dbReference>
<feature type="transmembrane region" description="Helical" evidence="4">
    <location>
        <begin position="143"/>
        <end position="164"/>
    </location>
</feature>
<dbReference type="EMBL" id="MPUK01000003">
    <property type="protein sequence ID" value="ONH67975.1"/>
    <property type="molecule type" value="Genomic_DNA"/>
</dbReference>
<dbReference type="InterPro" id="IPR011701">
    <property type="entry name" value="MFS"/>
</dbReference>
<feature type="transmembrane region" description="Helical" evidence="4">
    <location>
        <begin position="339"/>
        <end position="360"/>
    </location>
</feature>
<keyword evidence="4" id="KW-0812">Transmembrane</keyword>
<dbReference type="PANTHER" id="PTHR11360:SF315">
    <property type="entry name" value="TRANSPORTER MCH2-RELATED"/>
    <property type="match status" value="1"/>
</dbReference>
<evidence type="ECO:0000313" key="5">
    <source>
        <dbReference type="EMBL" id="ONH67975.1"/>
    </source>
</evidence>
<protein>
    <submittedName>
        <fullName evidence="5">Putative transporter MCH2</fullName>
    </submittedName>
</protein>
<evidence type="ECO:0000313" key="6">
    <source>
        <dbReference type="Proteomes" id="UP000189513"/>
    </source>
</evidence>
<dbReference type="CDD" id="cd17352">
    <property type="entry name" value="MFS_MCT_SLC16"/>
    <property type="match status" value="1"/>
</dbReference>
<keyword evidence="6" id="KW-1185">Reference proteome</keyword>
<feature type="transmembrane region" description="Helical" evidence="4">
    <location>
        <begin position="415"/>
        <end position="437"/>
    </location>
</feature>
<dbReference type="OMA" id="AWCNGSI"/>
<dbReference type="AlphaFoldDB" id="A0A1V2L8N6"/>
<dbReference type="Proteomes" id="UP000189513">
    <property type="component" value="Unassembled WGS sequence"/>
</dbReference>
<dbReference type="InterPro" id="IPR036259">
    <property type="entry name" value="MFS_trans_sf"/>
</dbReference>
<evidence type="ECO:0000256" key="3">
    <source>
        <dbReference type="SAM" id="MobiDB-lite"/>
    </source>
</evidence>
<organism evidence="5 6">
    <name type="scientific">Cyberlindnera fabianii</name>
    <name type="common">Yeast</name>
    <name type="synonym">Hansenula fabianii</name>
    <dbReference type="NCBI Taxonomy" id="36022"/>
    <lineage>
        <taxon>Eukaryota</taxon>
        <taxon>Fungi</taxon>
        <taxon>Dikarya</taxon>
        <taxon>Ascomycota</taxon>
        <taxon>Saccharomycotina</taxon>
        <taxon>Saccharomycetes</taxon>
        <taxon>Phaffomycetales</taxon>
        <taxon>Phaffomycetaceae</taxon>
        <taxon>Cyberlindnera</taxon>
    </lineage>
</organism>
<comment type="subcellular location">
    <subcellularLocation>
        <location evidence="1">Membrane</location>
        <topology evidence="1">Multi-pass membrane protein</topology>
    </subcellularLocation>
</comment>
<dbReference type="PANTHER" id="PTHR11360">
    <property type="entry name" value="MONOCARBOXYLATE TRANSPORTER"/>
    <property type="match status" value="1"/>
</dbReference>
<proteinExistence type="inferred from homology"/>
<feature type="transmembrane region" description="Helical" evidence="4">
    <location>
        <begin position="176"/>
        <end position="200"/>
    </location>
</feature>
<feature type="transmembrane region" description="Helical" evidence="4">
    <location>
        <begin position="89"/>
        <end position="107"/>
    </location>
</feature>
<dbReference type="Pfam" id="PF07690">
    <property type="entry name" value="MFS_1"/>
    <property type="match status" value="1"/>
</dbReference>
<feature type="transmembrane region" description="Helical" evidence="4">
    <location>
        <begin position="279"/>
        <end position="299"/>
    </location>
</feature>
<keyword evidence="4" id="KW-0472">Membrane</keyword>
<evidence type="ECO:0000256" key="4">
    <source>
        <dbReference type="SAM" id="Phobius"/>
    </source>
</evidence>
<dbReference type="GO" id="GO:0022857">
    <property type="term" value="F:transmembrane transporter activity"/>
    <property type="evidence" value="ECO:0007669"/>
    <property type="project" value="InterPro"/>
</dbReference>
<name>A0A1V2L8N6_CYBFA</name>
<gene>
    <name evidence="5" type="ORF">BON22_1989</name>
</gene>
<reference evidence="6" key="1">
    <citation type="journal article" date="2017" name="Genome Announc.">
        <title>Genome sequences of Cyberlindnera fabianii 65, Pichia kudriavzevii 129, and Saccharomyces cerevisiae 131 isolated from fermented masau fruits in Zimbabwe.</title>
        <authorList>
            <person name="van Rijswijck I.M.H."/>
            <person name="Derks M.F.L."/>
            <person name="Abee T."/>
            <person name="de Ridder D."/>
            <person name="Smid E.J."/>
        </authorList>
    </citation>
    <scope>NUCLEOTIDE SEQUENCE [LARGE SCALE GENOMIC DNA]</scope>
    <source>
        <strain evidence="6">65</strain>
    </source>
</reference>
<dbReference type="InterPro" id="IPR050327">
    <property type="entry name" value="Proton-linked_MCT"/>
</dbReference>
<dbReference type="GO" id="GO:0016020">
    <property type="term" value="C:membrane"/>
    <property type="evidence" value="ECO:0007669"/>
    <property type="project" value="UniProtKB-SubCell"/>
</dbReference>